<keyword evidence="1" id="KW-1133">Transmembrane helix</keyword>
<dbReference type="KEGG" id="nah:F5544_07220"/>
<gene>
    <name evidence="4" type="ORF">F5544_07220</name>
</gene>
<reference evidence="4 5" key="1">
    <citation type="journal article" date="2019" name="ACS Chem. Biol.">
        <title>Identification and Mobilization of a Cryptic Antibiotic Biosynthesis Gene Locus from a Human-Pathogenic Nocardia Isolate.</title>
        <authorList>
            <person name="Herisse M."/>
            <person name="Ishida K."/>
            <person name="Porter J.L."/>
            <person name="Howden B."/>
            <person name="Hertweck C."/>
            <person name="Stinear T.P."/>
            <person name="Pidot S.J."/>
        </authorList>
    </citation>
    <scope>NUCLEOTIDE SEQUENCE [LARGE SCALE GENOMIC DNA]</scope>
    <source>
        <strain evidence="4 5">AUSMDU00012717</strain>
    </source>
</reference>
<evidence type="ECO:0000313" key="5">
    <source>
        <dbReference type="Proteomes" id="UP000503540"/>
    </source>
</evidence>
<keyword evidence="5" id="KW-1185">Reference proteome</keyword>
<dbReference type="RefSeq" id="WP_167472468.1">
    <property type="nucleotide sequence ID" value="NZ_CP046172.1"/>
</dbReference>
<evidence type="ECO:0000256" key="1">
    <source>
        <dbReference type="SAM" id="Phobius"/>
    </source>
</evidence>
<keyword evidence="1" id="KW-0472">Membrane</keyword>
<name>A0A6G9Y818_9NOCA</name>
<evidence type="ECO:0000313" key="4">
    <source>
        <dbReference type="EMBL" id="QIS09351.1"/>
    </source>
</evidence>
<feature type="transmembrane region" description="Helical" evidence="1">
    <location>
        <begin position="132"/>
        <end position="159"/>
    </location>
</feature>
<organism evidence="4 5">
    <name type="scientific">Nocardia arthritidis</name>
    <dbReference type="NCBI Taxonomy" id="228602"/>
    <lineage>
        <taxon>Bacteria</taxon>
        <taxon>Bacillati</taxon>
        <taxon>Actinomycetota</taxon>
        <taxon>Actinomycetes</taxon>
        <taxon>Mycobacteriales</taxon>
        <taxon>Nocardiaceae</taxon>
        <taxon>Nocardia</taxon>
    </lineage>
</organism>
<dbReference type="AlphaFoldDB" id="A0A6G9Y818"/>
<evidence type="ECO:0000259" key="3">
    <source>
        <dbReference type="Pfam" id="PF26059"/>
    </source>
</evidence>
<dbReference type="EMBL" id="CP046172">
    <property type="protein sequence ID" value="QIS09351.1"/>
    <property type="molecule type" value="Genomic_DNA"/>
</dbReference>
<feature type="chain" id="PRO_5026050436" description="DUF8020 domain-containing protein" evidence="2">
    <location>
        <begin position="27"/>
        <end position="185"/>
    </location>
</feature>
<protein>
    <recommendedName>
        <fullName evidence="3">DUF8020 domain-containing protein</fullName>
    </recommendedName>
</protein>
<evidence type="ECO:0000256" key="2">
    <source>
        <dbReference type="SAM" id="SignalP"/>
    </source>
</evidence>
<proteinExistence type="predicted"/>
<dbReference type="Pfam" id="PF26059">
    <property type="entry name" value="DUF8020"/>
    <property type="match status" value="1"/>
</dbReference>
<accession>A0A6G9Y818</accession>
<feature type="domain" description="DUF8020" evidence="3">
    <location>
        <begin position="39"/>
        <end position="113"/>
    </location>
</feature>
<dbReference type="InterPro" id="IPR058333">
    <property type="entry name" value="DUF8020"/>
</dbReference>
<dbReference type="Proteomes" id="UP000503540">
    <property type="component" value="Chromosome"/>
</dbReference>
<keyword evidence="2" id="KW-0732">Signal</keyword>
<keyword evidence="1" id="KW-0812">Transmembrane</keyword>
<feature type="signal peptide" evidence="2">
    <location>
        <begin position="1"/>
        <end position="26"/>
    </location>
</feature>
<sequence>MRIRKFVTTSLLAIAATSISATVAHADPAVPVQSGTEHGVGYTTTMTDDNQGVTTHLTNGRFDLTPDGNVISITADDGTLVERWPTAFQAPGYLIRVSADVSPDGSTMTVHPTERIVTPTDPAQPPLKDVGLIGGVAGVIVGAPIGVVLGCAVGLVFLIVGCIPGIFIGGVIGGAVGGLIGVVLI</sequence>
<feature type="transmembrane region" description="Helical" evidence="1">
    <location>
        <begin position="166"/>
        <end position="184"/>
    </location>
</feature>